<reference evidence="2" key="1">
    <citation type="submission" date="2012-11" db="EMBL/GenBank/DDBJ databases">
        <authorList>
            <person name="Lucero-Rivera Y.E."/>
            <person name="Tovar-Ramirez D."/>
        </authorList>
    </citation>
    <scope>NUCLEOTIDE SEQUENCE [LARGE SCALE GENOMIC DNA]</scope>
    <source>
        <strain evidence="2">Araruama</strain>
    </source>
</reference>
<sequence>MSFADEIRSKHRLTLTFAEKILLDSGPDDGTISELNPNIIIASGHLANHDAFSVAVLAYIDSITEQAPNLQGVYNSGMAPVAHNYLMLHMLPGLHKDFPAIDPNEYSTVQYNDYQKGISSDIALSRAYQILGGVPSSISVEHIGEEIDPVFKEFITHHNNNIFTLKLNT</sequence>
<dbReference type="Proteomes" id="UP000189670">
    <property type="component" value="Unassembled WGS sequence"/>
</dbReference>
<name>A0A1V1NQG5_9BACT</name>
<accession>A0A1V1NQG5</accession>
<gene>
    <name evidence="1" type="ORF">OMM_15297</name>
</gene>
<protein>
    <submittedName>
        <fullName evidence="1">Uncharacterized protein</fullName>
    </submittedName>
</protein>
<dbReference type="AlphaFoldDB" id="A0A1V1NQG5"/>
<evidence type="ECO:0000313" key="1">
    <source>
        <dbReference type="EMBL" id="ETR64822.1"/>
    </source>
</evidence>
<evidence type="ECO:0000313" key="2">
    <source>
        <dbReference type="Proteomes" id="UP000189670"/>
    </source>
</evidence>
<organism evidence="1 2">
    <name type="scientific">Candidatus Magnetoglobus multicellularis str. Araruama</name>
    <dbReference type="NCBI Taxonomy" id="890399"/>
    <lineage>
        <taxon>Bacteria</taxon>
        <taxon>Pseudomonadati</taxon>
        <taxon>Thermodesulfobacteriota</taxon>
        <taxon>Desulfobacteria</taxon>
        <taxon>Desulfobacterales</taxon>
        <taxon>Desulfobacteraceae</taxon>
        <taxon>Candidatus Magnetoglobus</taxon>
    </lineage>
</organism>
<proteinExistence type="predicted"/>
<dbReference type="EMBL" id="ATBP01003599">
    <property type="protein sequence ID" value="ETR64822.1"/>
    <property type="molecule type" value="Genomic_DNA"/>
</dbReference>
<comment type="caution">
    <text evidence="1">The sequence shown here is derived from an EMBL/GenBank/DDBJ whole genome shotgun (WGS) entry which is preliminary data.</text>
</comment>